<sequence>MIQCDLEDFNFIHMTSDCWTTPGQKFGCMYLTGHWIDSKFKLKHTLLELENLTEVHSGTNLEEYYYGMHEKLGLVWQNGHVTLDSGSNNETLYEAFERTQM</sequence>
<comment type="caution">
    <text evidence="1">The sequence shown here is derived from an EMBL/GenBank/DDBJ whole genome shotgun (WGS) entry which is preliminary data.</text>
</comment>
<protein>
    <submittedName>
        <fullName evidence="1">Uncharacterized protein</fullName>
    </submittedName>
</protein>
<accession>A0A3M6VDU2</accession>
<organism evidence="1 3">
    <name type="scientific">Peronospora effusa</name>
    <dbReference type="NCBI Taxonomy" id="542832"/>
    <lineage>
        <taxon>Eukaryota</taxon>
        <taxon>Sar</taxon>
        <taxon>Stramenopiles</taxon>
        <taxon>Oomycota</taxon>
        <taxon>Peronosporomycetes</taxon>
        <taxon>Peronosporales</taxon>
        <taxon>Peronosporaceae</taxon>
        <taxon>Peronospora</taxon>
    </lineage>
</organism>
<reference evidence="3 4" key="1">
    <citation type="submission" date="2018-06" db="EMBL/GenBank/DDBJ databases">
        <title>Comparative genomics of downy mildews reveals potential adaptations to biotrophy.</title>
        <authorList>
            <person name="Fletcher K."/>
            <person name="Klosterman S.J."/>
            <person name="Derevnina L."/>
            <person name="Martin F."/>
            <person name="Koike S."/>
            <person name="Reyes Chin-Wo S."/>
            <person name="Mou B."/>
            <person name="Michelmore R."/>
        </authorList>
    </citation>
    <scope>NUCLEOTIDE SEQUENCE [LARGE SCALE GENOMIC DNA]</scope>
    <source>
        <strain evidence="2 4">R13</strain>
        <strain evidence="1 3">R14</strain>
    </source>
</reference>
<dbReference type="PANTHER" id="PTHR47501">
    <property type="entry name" value="TRANSPOSASE-RELATED"/>
    <property type="match status" value="1"/>
</dbReference>
<dbReference type="EMBL" id="QKXF01000339">
    <property type="protein sequence ID" value="RQM12325.1"/>
    <property type="molecule type" value="Genomic_DNA"/>
</dbReference>
<dbReference type="Proteomes" id="UP000286097">
    <property type="component" value="Unassembled WGS sequence"/>
</dbReference>
<name>A0A3M6VDU2_9STRA</name>
<dbReference type="AlphaFoldDB" id="A0A3M6VDU2"/>
<evidence type="ECO:0000313" key="3">
    <source>
        <dbReference type="Proteomes" id="UP000282087"/>
    </source>
</evidence>
<evidence type="ECO:0000313" key="4">
    <source>
        <dbReference type="Proteomes" id="UP000286097"/>
    </source>
</evidence>
<dbReference type="Proteomes" id="UP000282087">
    <property type="component" value="Unassembled WGS sequence"/>
</dbReference>
<gene>
    <name evidence="2" type="ORF">DD237_007160</name>
    <name evidence="1" type="ORF">DD238_006937</name>
</gene>
<proteinExistence type="predicted"/>
<evidence type="ECO:0000313" key="2">
    <source>
        <dbReference type="EMBL" id="RQM12325.1"/>
    </source>
</evidence>
<keyword evidence="3" id="KW-1185">Reference proteome</keyword>
<evidence type="ECO:0000313" key="1">
    <source>
        <dbReference type="EMBL" id="RMX63606.1"/>
    </source>
</evidence>
<dbReference type="VEuPathDB" id="FungiDB:DD237_007160"/>
<dbReference type="EMBL" id="QLLG01000385">
    <property type="protein sequence ID" value="RMX63606.1"/>
    <property type="molecule type" value="Genomic_DNA"/>
</dbReference>